<proteinExistence type="predicted"/>
<dbReference type="EMBL" id="BPRA01000006">
    <property type="protein sequence ID" value="GJE54969.1"/>
    <property type="molecule type" value="Genomic_DNA"/>
</dbReference>
<gene>
    <name evidence="2" type="ORF">EKPJFOCH_1455</name>
</gene>
<evidence type="ECO:0000313" key="3">
    <source>
        <dbReference type="Proteomes" id="UP001055101"/>
    </source>
</evidence>
<accession>A0ABQ4TJH7</accession>
<reference evidence="2" key="2">
    <citation type="submission" date="2021-08" db="EMBL/GenBank/DDBJ databases">
        <authorList>
            <person name="Tani A."/>
            <person name="Ola A."/>
            <person name="Ogura Y."/>
            <person name="Katsura K."/>
            <person name="Hayashi T."/>
        </authorList>
    </citation>
    <scope>NUCLEOTIDE SEQUENCE</scope>
    <source>
        <strain evidence="2">DSM 23674</strain>
    </source>
</reference>
<feature type="domain" description="Putative Flp pilus-assembly TadG-like N-terminal" evidence="1">
    <location>
        <begin position="8"/>
        <end position="50"/>
    </location>
</feature>
<dbReference type="RefSeq" id="WP_238231341.1">
    <property type="nucleotide sequence ID" value="NZ_BPRA01000006.1"/>
</dbReference>
<dbReference type="Pfam" id="PF13400">
    <property type="entry name" value="Tad"/>
    <property type="match status" value="1"/>
</dbReference>
<name>A0ABQ4TJH7_9HYPH</name>
<organism evidence="2 3">
    <name type="scientific">Methylobacterium thuringiense</name>
    <dbReference type="NCBI Taxonomy" id="1003091"/>
    <lineage>
        <taxon>Bacteria</taxon>
        <taxon>Pseudomonadati</taxon>
        <taxon>Pseudomonadota</taxon>
        <taxon>Alphaproteobacteria</taxon>
        <taxon>Hyphomicrobiales</taxon>
        <taxon>Methylobacteriaceae</taxon>
        <taxon>Methylobacterium</taxon>
    </lineage>
</organism>
<comment type="caution">
    <text evidence="2">The sequence shown here is derived from an EMBL/GenBank/DDBJ whole genome shotgun (WGS) entry which is preliminary data.</text>
</comment>
<reference evidence="2" key="1">
    <citation type="journal article" date="2021" name="Front. Microbiol.">
        <title>Comprehensive Comparative Genomics and Phenotyping of Methylobacterium Species.</title>
        <authorList>
            <person name="Alessa O."/>
            <person name="Ogura Y."/>
            <person name="Fujitani Y."/>
            <person name="Takami H."/>
            <person name="Hayashi T."/>
            <person name="Sahin N."/>
            <person name="Tani A."/>
        </authorList>
    </citation>
    <scope>NUCLEOTIDE SEQUENCE</scope>
    <source>
        <strain evidence="2">DSM 23674</strain>
    </source>
</reference>
<protein>
    <recommendedName>
        <fullName evidence="1">Putative Flp pilus-assembly TadG-like N-terminal domain-containing protein</fullName>
    </recommendedName>
</protein>
<dbReference type="Proteomes" id="UP001055101">
    <property type="component" value="Unassembled WGS sequence"/>
</dbReference>
<dbReference type="InterPro" id="IPR028087">
    <property type="entry name" value="Tad_N"/>
</dbReference>
<keyword evidence="3" id="KW-1185">Reference proteome</keyword>
<sequence>MFTKDQSGSVALLFALMLPALMVGVGGGIEVSRAVDYKQRLTSAADLACRQAEVYVESLPGPVMPLDYSMKVRDYGTMNLVERALTDTAQIAATPTVSKTALGMPLLNLRPGNIHVVATGTVDLVFKNFLSKNSLTFTVTRDCTVTANASSGPPTLLMSESFEDYAVKNGWALYGTLGKANCVGSACPGKFGTTNAGVEIDQLSAIETGDGVQYGQQFAELDSDCTADQRIGAVTDPQKTACSANGQTTNSSINMPFNDLKVGVYEVRYVYNARKNIPGVYEYNDSVICSSVPGTDGLTRNSDVAKNAAGVSTTSLDYQTRRIELWVEPESSGYLSDSQSLTATSNASYMQKYMVDVCVWSKVWTERSYRFTVTKQQNYRVSWRAAGRDDSYGGLIDYIRICRNACP</sequence>
<evidence type="ECO:0000259" key="1">
    <source>
        <dbReference type="Pfam" id="PF13400"/>
    </source>
</evidence>
<evidence type="ECO:0000313" key="2">
    <source>
        <dbReference type="EMBL" id="GJE54969.1"/>
    </source>
</evidence>